<reference evidence="2" key="1">
    <citation type="journal article" date="2020" name="Nat. Commun.">
        <title>Genome assembly of wild tea tree DASZ reveals pedigree and selection history of tea varieties.</title>
        <authorList>
            <person name="Zhang W."/>
            <person name="Zhang Y."/>
            <person name="Qiu H."/>
            <person name="Guo Y."/>
            <person name="Wan H."/>
            <person name="Zhang X."/>
            <person name="Scossa F."/>
            <person name="Alseekh S."/>
            <person name="Zhang Q."/>
            <person name="Wang P."/>
            <person name="Xu L."/>
            <person name="Schmidt M.H."/>
            <person name="Jia X."/>
            <person name="Li D."/>
            <person name="Zhu A."/>
            <person name="Guo F."/>
            <person name="Chen W."/>
            <person name="Ni D."/>
            <person name="Usadel B."/>
            <person name="Fernie A.R."/>
            <person name="Wen W."/>
        </authorList>
    </citation>
    <scope>NUCLEOTIDE SEQUENCE [LARGE SCALE GENOMIC DNA]</scope>
    <source>
        <strain evidence="2">cv. G240</strain>
    </source>
</reference>
<keyword evidence="2" id="KW-1185">Reference proteome</keyword>
<dbReference type="PANTHER" id="PTHR45376:SF1">
    <property type="entry name" value="CHAPERONE DNAJ-DOMAIN SUPERFAMILY PROTEIN-RELATED"/>
    <property type="match status" value="1"/>
</dbReference>
<evidence type="ECO:0000313" key="2">
    <source>
        <dbReference type="Proteomes" id="UP000593564"/>
    </source>
</evidence>
<proteinExistence type="predicted"/>
<reference evidence="1 2" key="2">
    <citation type="submission" date="2020-07" db="EMBL/GenBank/DDBJ databases">
        <title>Genome assembly of wild tea tree DASZ reveals pedigree and selection history of tea varieties.</title>
        <authorList>
            <person name="Zhang W."/>
        </authorList>
    </citation>
    <scope>NUCLEOTIDE SEQUENCE [LARGE SCALE GENOMIC DNA]</scope>
    <source>
        <strain evidence="2">cv. G240</strain>
        <tissue evidence="1">Leaf</tissue>
    </source>
</reference>
<accession>A0A7J7GFV1</accession>
<dbReference type="InterPro" id="IPR036869">
    <property type="entry name" value="J_dom_sf"/>
</dbReference>
<organism evidence="1 2">
    <name type="scientific">Camellia sinensis</name>
    <name type="common">Tea plant</name>
    <name type="synonym">Thea sinensis</name>
    <dbReference type="NCBI Taxonomy" id="4442"/>
    <lineage>
        <taxon>Eukaryota</taxon>
        <taxon>Viridiplantae</taxon>
        <taxon>Streptophyta</taxon>
        <taxon>Embryophyta</taxon>
        <taxon>Tracheophyta</taxon>
        <taxon>Spermatophyta</taxon>
        <taxon>Magnoliopsida</taxon>
        <taxon>eudicotyledons</taxon>
        <taxon>Gunneridae</taxon>
        <taxon>Pentapetalae</taxon>
        <taxon>asterids</taxon>
        <taxon>Ericales</taxon>
        <taxon>Theaceae</taxon>
        <taxon>Camellia</taxon>
    </lineage>
</organism>
<sequence length="242" mass="26778">MNMNMNRAAARPALLNNSQSNPFNIRAALALFHSTPLLDRRRRTHWDSGGGAYRDSSKSWQNGFDEYDPSSSQGSSTFRREYGAKETFTSAKMILTLRPFFDLHLVETDTSIGPLLMKTFLDGGVHQVTLITIGPLGTGDIGMKRIMTPQQSQTVQSQIWQSDRLALGLSAYGPLKLEDVKNAYRVCALKWHPDRHQGSSKACSHSPHVEVGVLGVPSSVGGSNIEASLFNLESRPKLKEKY</sequence>
<gene>
    <name evidence="1" type="ORF">HYC85_025774</name>
</gene>
<dbReference type="InterPro" id="IPR001623">
    <property type="entry name" value="DnaJ_domain"/>
</dbReference>
<evidence type="ECO:0000313" key="1">
    <source>
        <dbReference type="EMBL" id="KAF5938268.1"/>
    </source>
</evidence>
<dbReference type="Proteomes" id="UP000593564">
    <property type="component" value="Unassembled WGS sequence"/>
</dbReference>
<dbReference type="AlphaFoldDB" id="A0A7J7GFV1"/>
<evidence type="ECO:0008006" key="3">
    <source>
        <dbReference type="Google" id="ProtNLM"/>
    </source>
</evidence>
<dbReference type="SUPFAM" id="SSF46565">
    <property type="entry name" value="Chaperone J-domain"/>
    <property type="match status" value="1"/>
</dbReference>
<dbReference type="CDD" id="cd06257">
    <property type="entry name" value="DnaJ"/>
    <property type="match status" value="1"/>
</dbReference>
<dbReference type="Gene3D" id="1.10.287.110">
    <property type="entry name" value="DnaJ domain"/>
    <property type="match status" value="1"/>
</dbReference>
<comment type="caution">
    <text evidence="1">The sequence shown here is derived from an EMBL/GenBank/DDBJ whole genome shotgun (WGS) entry which is preliminary data.</text>
</comment>
<dbReference type="EMBL" id="JACBKZ010000012">
    <property type="protein sequence ID" value="KAF5938268.1"/>
    <property type="molecule type" value="Genomic_DNA"/>
</dbReference>
<dbReference type="PANTHER" id="PTHR45376">
    <property type="entry name" value="CHAPERONE DNAJ-DOMAIN SUPERFAMILY PROTEIN-RELATED"/>
    <property type="match status" value="1"/>
</dbReference>
<protein>
    <recommendedName>
        <fullName evidence="3">J domain-containing protein</fullName>
    </recommendedName>
</protein>
<name>A0A7J7GFV1_CAMSI</name>